<feature type="domain" description="ABC transporter" evidence="6">
    <location>
        <begin position="3"/>
        <end position="233"/>
    </location>
</feature>
<organism evidence="7 8">
    <name type="scientific">Paenalcaligenes hermetiae</name>
    <dbReference type="NCBI Taxonomy" id="1157987"/>
    <lineage>
        <taxon>Bacteria</taxon>
        <taxon>Pseudomonadati</taxon>
        <taxon>Pseudomonadota</taxon>
        <taxon>Betaproteobacteria</taxon>
        <taxon>Burkholderiales</taxon>
        <taxon>Alcaligenaceae</taxon>
        <taxon>Paenalcaligenes</taxon>
    </lineage>
</organism>
<protein>
    <submittedName>
        <fullName evidence="7">ABC transporter ATP-binding protein</fullName>
    </submittedName>
</protein>
<dbReference type="PANTHER" id="PTHR42788">
    <property type="entry name" value="TAURINE IMPORT ATP-BINDING PROTEIN-RELATED"/>
    <property type="match status" value="1"/>
</dbReference>
<dbReference type="SUPFAM" id="SSF52540">
    <property type="entry name" value="P-loop containing nucleoside triphosphate hydrolases"/>
    <property type="match status" value="1"/>
</dbReference>
<evidence type="ECO:0000256" key="2">
    <source>
        <dbReference type="ARBA" id="ARBA00022448"/>
    </source>
</evidence>
<keyword evidence="3" id="KW-0472">Membrane</keyword>
<sequence>MLIRAEHIGLRYGSRPLFKQLNLHIPAHEIVALVGPSGAGKSSLLACLAGLQPLNEGKIYFDQQLLQRPRSDIAMMFQDPTLLPWLTVADNVGFVFKLKNQEKPPRAQRQQAIQHALELVGLHAAQHLYPHQLSGGMAQRVALARCLVRQPRLLLLDEPFSALDQATRQEMQQLLLTIHAQTSTTIVVVTHDLQEAITLAQRVIMVLPKSTDPLPSWTISTSTKHNPTLRQQLQSHLHHHLRLAHKEAA</sequence>
<evidence type="ECO:0000256" key="4">
    <source>
        <dbReference type="ARBA" id="ARBA00022741"/>
    </source>
</evidence>
<evidence type="ECO:0000313" key="8">
    <source>
        <dbReference type="Proteomes" id="UP001500227"/>
    </source>
</evidence>
<dbReference type="InterPro" id="IPR003439">
    <property type="entry name" value="ABC_transporter-like_ATP-bd"/>
</dbReference>
<dbReference type="SMART" id="SM00382">
    <property type="entry name" value="AAA"/>
    <property type="match status" value="1"/>
</dbReference>
<dbReference type="GO" id="GO:0005524">
    <property type="term" value="F:ATP binding"/>
    <property type="evidence" value="ECO:0007669"/>
    <property type="project" value="UniProtKB-KW"/>
</dbReference>
<dbReference type="PROSITE" id="PS50893">
    <property type="entry name" value="ABC_TRANSPORTER_2"/>
    <property type="match status" value="1"/>
</dbReference>
<comment type="caution">
    <text evidence="7">The sequence shown here is derived from an EMBL/GenBank/DDBJ whole genome shotgun (WGS) entry which is preliminary data.</text>
</comment>
<keyword evidence="8" id="KW-1185">Reference proteome</keyword>
<dbReference type="RefSeq" id="WP_345369257.1">
    <property type="nucleotide sequence ID" value="NZ_BAABKD010000002.1"/>
</dbReference>
<dbReference type="InterPro" id="IPR017871">
    <property type="entry name" value="ABC_transporter-like_CS"/>
</dbReference>
<dbReference type="InterPro" id="IPR050166">
    <property type="entry name" value="ABC_transporter_ATP-bind"/>
</dbReference>
<comment type="similarity">
    <text evidence="1">Belongs to the ABC transporter superfamily.</text>
</comment>
<dbReference type="PANTHER" id="PTHR42788:SF19">
    <property type="entry name" value="ALIPHATIC SULFONATES IMPORT ATP-BINDING PROTEIN SSUB 2"/>
    <property type="match status" value="1"/>
</dbReference>
<dbReference type="InterPro" id="IPR003593">
    <property type="entry name" value="AAA+_ATPase"/>
</dbReference>
<evidence type="ECO:0000259" key="6">
    <source>
        <dbReference type="PROSITE" id="PS50893"/>
    </source>
</evidence>
<dbReference type="PROSITE" id="PS00211">
    <property type="entry name" value="ABC_TRANSPORTER_1"/>
    <property type="match status" value="1"/>
</dbReference>
<accession>A0ABP9LXW4</accession>
<proteinExistence type="inferred from homology"/>
<keyword evidence="2" id="KW-0813">Transport</keyword>
<dbReference type="Pfam" id="PF00005">
    <property type="entry name" value="ABC_tran"/>
    <property type="match status" value="1"/>
</dbReference>
<keyword evidence="4" id="KW-0547">Nucleotide-binding</keyword>
<dbReference type="Gene3D" id="3.40.50.300">
    <property type="entry name" value="P-loop containing nucleotide triphosphate hydrolases"/>
    <property type="match status" value="1"/>
</dbReference>
<evidence type="ECO:0000256" key="5">
    <source>
        <dbReference type="ARBA" id="ARBA00022840"/>
    </source>
</evidence>
<reference evidence="8" key="1">
    <citation type="journal article" date="2019" name="Int. J. Syst. Evol. Microbiol.">
        <title>The Global Catalogue of Microorganisms (GCM) 10K type strain sequencing project: providing services to taxonomists for standard genome sequencing and annotation.</title>
        <authorList>
            <consortium name="The Broad Institute Genomics Platform"/>
            <consortium name="The Broad Institute Genome Sequencing Center for Infectious Disease"/>
            <person name="Wu L."/>
            <person name="Ma J."/>
        </authorList>
    </citation>
    <scope>NUCLEOTIDE SEQUENCE [LARGE SCALE GENOMIC DNA]</scope>
    <source>
        <strain evidence="8">JCM 18423</strain>
    </source>
</reference>
<evidence type="ECO:0000313" key="7">
    <source>
        <dbReference type="EMBL" id="GAA5085451.1"/>
    </source>
</evidence>
<keyword evidence="5 7" id="KW-0067">ATP-binding</keyword>
<gene>
    <name evidence="7" type="ORF">GCM10023337_04180</name>
</gene>
<dbReference type="Proteomes" id="UP001500227">
    <property type="component" value="Unassembled WGS sequence"/>
</dbReference>
<keyword evidence="3" id="KW-1003">Cell membrane</keyword>
<evidence type="ECO:0000256" key="3">
    <source>
        <dbReference type="ARBA" id="ARBA00022475"/>
    </source>
</evidence>
<evidence type="ECO:0000256" key="1">
    <source>
        <dbReference type="ARBA" id="ARBA00005417"/>
    </source>
</evidence>
<name>A0ABP9LXW4_9BURK</name>
<dbReference type="EMBL" id="BAABKD010000002">
    <property type="protein sequence ID" value="GAA5085451.1"/>
    <property type="molecule type" value="Genomic_DNA"/>
</dbReference>
<dbReference type="InterPro" id="IPR027417">
    <property type="entry name" value="P-loop_NTPase"/>
</dbReference>